<dbReference type="InterPro" id="IPR008271">
    <property type="entry name" value="Ser/Thr_kinase_AS"/>
</dbReference>
<keyword evidence="6" id="KW-0418">Kinase</keyword>
<sequence>MSDVRLKIRHVKRGGDTKLDLSNMGLSEIPNDVFSLSTLETLDISGNSIRSLDKISSLTNLKNLYAQKNKISSLPEDMVALTCLENLKLEGNSVAVTNSDLSVVFGITSVRAALRDYFDKAKDSSFSDTSKPSFLGSSNLNDASYLRKKIADLQMEIAELKGGSAGAGKKSLEEQKNWLSGKSSSYGARPQTASSQLKKVKELEDDLKRERQDNKLLRSEVTLLKNEMSKSKILTSAAGEEGTIGVIPGVMEIAYEELEMDDQIGQGGFSVIKVGKWRSTDVAIKIIVDPVITDDLIAEVRNEVQMLSILRHPKIVMLMGMCSKTSNMAIVFEYMPKGCLFDVLHTTATEISQDQRLKIAYDISEIFSFLHQSGVVHRDLKSYNILVDHDLNIKLCDFGLCKFKADLNRGTMQFSGTPSYMAPELFKKKSYDEKVDVFAFGTLLWELVCREVPYDGLDPTDIKEKVCGEELLKVPFGVNKTVATLIKDCRALDPADRPDFDYIQGVLKEFA</sequence>
<evidence type="ECO:0000313" key="12">
    <source>
        <dbReference type="Proteomes" id="UP001295684"/>
    </source>
</evidence>
<dbReference type="EMBL" id="CAMPGE010007422">
    <property type="protein sequence ID" value="CAI2366341.1"/>
    <property type="molecule type" value="Genomic_DNA"/>
</dbReference>
<evidence type="ECO:0000256" key="4">
    <source>
        <dbReference type="ARBA" id="ARBA00022737"/>
    </source>
</evidence>
<dbReference type="Gene3D" id="3.30.200.20">
    <property type="entry name" value="Phosphorylase Kinase, domain 1"/>
    <property type="match status" value="1"/>
</dbReference>
<gene>
    <name evidence="11" type="ORF">ECRASSUSDP1_LOCUS7614</name>
</gene>
<dbReference type="SMART" id="SM00365">
    <property type="entry name" value="LRR_SD22"/>
    <property type="match status" value="2"/>
</dbReference>
<keyword evidence="5 8" id="KW-0547">Nucleotide-binding</keyword>
<dbReference type="InterPro" id="IPR011009">
    <property type="entry name" value="Kinase-like_dom_sf"/>
</dbReference>
<dbReference type="Proteomes" id="UP001295684">
    <property type="component" value="Unassembled WGS sequence"/>
</dbReference>
<evidence type="ECO:0000256" key="7">
    <source>
        <dbReference type="ARBA" id="ARBA00022840"/>
    </source>
</evidence>
<dbReference type="InterPro" id="IPR000719">
    <property type="entry name" value="Prot_kinase_dom"/>
</dbReference>
<dbReference type="SUPFAM" id="SSF52075">
    <property type="entry name" value="Outer arm dynein light chain 1"/>
    <property type="match status" value="1"/>
</dbReference>
<evidence type="ECO:0000259" key="10">
    <source>
        <dbReference type="PROSITE" id="PS50011"/>
    </source>
</evidence>
<dbReference type="AlphaFoldDB" id="A0AAD1XD94"/>
<evidence type="ECO:0000256" key="8">
    <source>
        <dbReference type="PROSITE-ProRule" id="PRU10141"/>
    </source>
</evidence>
<evidence type="ECO:0000256" key="6">
    <source>
        <dbReference type="ARBA" id="ARBA00022777"/>
    </source>
</evidence>
<dbReference type="PROSITE" id="PS50011">
    <property type="entry name" value="PROTEIN_KINASE_DOM"/>
    <property type="match status" value="1"/>
</dbReference>
<dbReference type="Pfam" id="PF07714">
    <property type="entry name" value="PK_Tyr_Ser-Thr"/>
    <property type="match status" value="1"/>
</dbReference>
<dbReference type="Pfam" id="PF13855">
    <property type="entry name" value="LRR_8"/>
    <property type="match status" value="1"/>
</dbReference>
<dbReference type="PANTHER" id="PTHR44329">
    <property type="entry name" value="SERINE/THREONINE-PROTEIN KINASE TNNI3K-RELATED"/>
    <property type="match status" value="1"/>
</dbReference>
<dbReference type="CDD" id="cd13999">
    <property type="entry name" value="STKc_MAP3K-like"/>
    <property type="match status" value="1"/>
</dbReference>
<dbReference type="InterPro" id="IPR001245">
    <property type="entry name" value="Ser-Thr/Tyr_kinase_cat_dom"/>
</dbReference>
<keyword evidence="1" id="KW-0723">Serine/threonine-protein kinase</keyword>
<organism evidence="11 12">
    <name type="scientific">Euplotes crassus</name>
    <dbReference type="NCBI Taxonomy" id="5936"/>
    <lineage>
        <taxon>Eukaryota</taxon>
        <taxon>Sar</taxon>
        <taxon>Alveolata</taxon>
        <taxon>Ciliophora</taxon>
        <taxon>Intramacronucleata</taxon>
        <taxon>Spirotrichea</taxon>
        <taxon>Hypotrichia</taxon>
        <taxon>Euplotida</taxon>
        <taxon>Euplotidae</taxon>
        <taxon>Moneuplotes</taxon>
    </lineage>
</organism>
<keyword evidence="2" id="KW-0433">Leucine-rich repeat</keyword>
<keyword evidence="7 8" id="KW-0067">ATP-binding</keyword>
<dbReference type="PROSITE" id="PS51450">
    <property type="entry name" value="LRR"/>
    <property type="match status" value="1"/>
</dbReference>
<dbReference type="SUPFAM" id="SSF56112">
    <property type="entry name" value="Protein kinase-like (PK-like)"/>
    <property type="match status" value="1"/>
</dbReference>
<dbReference type="PROSITE" id="PS00108">
    <property type="entry name" value="PROTEIN_KINASE_ST"/>
    <property type="match status" value="1"/>
</dbReference>
<proteinExistence type="predicted"/>
<reference evidence="11" key="1">
    <citation type="submission" date="2023-07" db="EMBL/GenBank/DDBJ databases">
        <authorList>
            <consortium name="AG Swart"/>
            <person name="Singh M."/>
            <person name="Singh A."/>
            <person name="Seah K."/>
            <person name="Emmerich C."/>
        </authorList>
    </citation>
    <scope>NUCLEOTIDE SEQUENCE</scope>
    <source>
        <strain evidence="11">DP1</strain>
    </source>
</reference>
<dbReference type="InterPro" id="IPR001611">
    <property type="entry name" value="Leu-rich_rpt"/>
</dbReference>
<feature type="domain" description="Protein kinase" evidence="10">
    <location>
        <begin position="258"/>
        <end position="511"/>
    </location>
</feature>
<accession>A0AAD1XD94</accession>
<keyword evidence="4" id="KW-0677">Repeat</keyword>
<dbReference type="InterPro" id="IPR017441">
    <property type="entry name" value="Protein_kinase_ATP_BS"/>
</dbReference>
<keyword evidence="9" id="KW-0175">Coiled coil</keyword>
<dbReference type="InterPro" id="IPR032675">
    <property type="entry name" value="LRR_dom_sf"/>
</dbReference>
<dbReference type="InterPro" id="IPR051681">
    <property type="entry name" value="Ser/Thr_Kinases-Pseudokinases"/>
</dbReference>
<dbReference type="PANTHER" id="PTHR44329:SF298">
    <property type="entry name" value="MIXED LINEAGE KINASE DOMAIN-LIKE PROTEIN"/>
    <property type="match status" value="1"/>
</dbReference>
<evidence type="ECO:0000256" key="9">
    <source>
        <dbReference type="SAM" id="Coils"/>
    </source>
</evidence>
<dbReference type="Gene3D" id="1.10.510.10">
    <property type="entry name" value="Transferase(Phosphotransferase) domain 1"/>
    <property type="match status" value="1"/>
</dbReference>
<dbReference type="Gene3D" id="3.80.10.10">
    <property type="entry name" value="Ribonuclease Inhibitor"/>
    <property type="match status" value="1"/>
</dbReference>
<keyword evidence="3" id="KW-0808">Transferase</keyword>
<name>A0AAD1XD94_EUPCR</name>
<keyword evidence="12" id="KW-1185">Reference proteome</keyword>
<dbReference type="GO" id="GO:0004674">
    <property type="term" value="F:protein serine/threonine kinase activity"/>
    <property type="evidence" value="ECO:0007669"/>
    <property type="project" value="UniProtKB-KW"/>
</dbReference>
<dbReference type="GO" id="GO:0005524">
    <property type="term" value="F:ATP binding"/>
    <property type="evidence" value="ECO:0007669"/>
    <property type="project" value="UniProtKB-UniRule"/>
</dbReference>
<dbReference type="FunFam" id="3.30.200.20:FF:000180">
    <property type="entry name" value="serine/threonine-protein kinase STY46-like"/>
    <property type="match status" value="1"/>
</dbReference>
<dbReference type="SMART" id="SM00220">
    <property type="entry name" value="S_TKc"/>
    <property type="match status" value="1"/>
</dbReference>
<feature type="coiled-coil region" evidence="9">
    <location>
        <begin position="193"/>
        <end position="227"/>
    </location>
</feature>
<evidence type="ECO:0000256" key="3">
    <source>
        <dbReference type="ARBA" id="ARBA00022679"/>
    </source>
</evidence>
<evidence type="ECO:0000256" key="2">
    <source>
        <dbReference type="ARBA" id="ARBA00022614"/>
    </source>
</evidence>
<evidence type="ECO:0000256" key="1">
    <source>
        <dbReference type="ARBA" id="ARBA00022527"/>
    </source>
</evidence>
<evidence type="ECO:0000256" key="5">
    <source>
        <dbReference type="ARBA" id="ARBA00022741"/>
    </source>
</evidence>
<comment type="caution">
    <text evidence="11">The sequence shown here is derived from an EMBL/GenBank/DDBJ whole genome shotgun (WGS) entry which is preliminary data.</text>
</comment>
<feature type="binding site" evidence="8">
    <location>
        <position position="285"/>
    </location>
    <ligand>
        <name>ATP</name>
        <dbReference type="ChEBI" id="CHEBI:30616"/>
    </ligand>
</feature>
<dbReference type="PRINTS" id="PR00109">
    <property type="entry name" value="TYRKINASE"/>
</dbReference>
<evidence type="ECO:0000313" key="11">
    <source>
        <dbReference type="EMBL" id="CAI2366341.1"/>
    </source>
</evidence>
<dbReference type="PROSITE" id="PS00107">
    <property type="entry name" value="PROTEIN_KINASE_ATP"/>
    <property type="match status" value="1"/>
</dbReference>
<protein>
    <recommendedName>
        <fullName evidence="10">Protein kinase domain-containing protein</fullName>
    </recommendedName>
</protein>